<name>A0A7W6E7R4_9RHOB</name>
<protein>
    <submittedName>
        <fullName evidence="3">Cell division protein FtsN</fullName>
    </submittedName>
</protein>
<dbReference type="GO" id="GO:0051301">
    <property type="term" value="P:cell division"/>
    <property type="evidence" value="ECO:0007669"/>
    <property type="project" value="UniProtKB-KW"/>
</dbReference>
<dbReference type="RefSeq" id="WP_184563272.1">
    <property type="nucleotide sequence ID" value="NZ_JACIEI010000002.1"/>
</dbReference>
<gene>
    <name evidence="3" type="ORF">GGR95_000941</name>
</gene>
<evidence type="ECO:0000313" key="3">
    <source>
        <dbReference type="EMBL" id="MBB3993313.1"/>
    </source>
</evidence>
<dbReference type="Gene3D" id="3.30.70.1070">
    <property type="entry name" value="Sporulation related repeat"/>
    <property type="match status" value="1"/>
</dbReference>
<evidence type="ECO:0000313" key="4">
    <source>
        <dbReference type="Proteomes" id="UP000530268"/>
    </source>
</evidence>
<dbReference type="GO" id="GO:0042834">
    <property type="term" value="F:peptidoglycan binding"/>
    <property type="evidence" value="ECO:0007669"/>
    <property type="project" value="InterPro"/>
</dbReference>
<feature type="chain" id="PRO_5030567920" evidence="1">
    <location>
        <begin position="21"/>
        <end position="448"/>
    </location>
</feature>
<dbReference type="SUPFAM" id="SSF110997">
    <property type="entry name" value="Sporulation related repeat"/>
    <property type="match status" value="1"/>
</dbReference>
<accession>A0A7W6E7R4</accession>
<dbReference type="AlphaFoldDB" id="A0A7W6E7R4"/>
<proteinExistence type="predicted"/>
<keyword evidence="1" id="KW-0732">Signal</keyword>
<organism evidence="3 4">
    <name type="scientific">Sulfitobacter undariae</name>
    <dbReference type="NCBI Taxonomy" id="1563671"/>
    <lineage>
        <taxon>Bacteria</taxon>
        <taxon>Pseudomonadati</taxon>
        <taxon>Pseudomonadota</taxon>
        <taxon>Alphaproteobacteria</taxon>
        <taxon>Rhodobacterales</taxon>
        <taxon>Roseobacteraceae</taxon>
        <taxon>Sulfitobacter</taxon>
    </lineage>
</organism>
<reference evidence="3 4" key="1">
    <citation type="submission" date="2020-08" db="EMBL/GenBank/DDBJ databases">
        <title>Genomic Encyclopedia of Type Strains, Phase IV (KMG-IV): sequencing the most valuable type-strain genomes for metagenomic binning, comparative biology and taxonomic classification.</title>
        <authorList>
            <person name="Goeker M."/>
        </authorList>
    </citation>
    <scope>NUCLEOTIDE SEQUENCE [LARGE SCALE GENOMIC DNA]</scope>
    <source>
        <strain evidence="3 4">DSM 102234</strain>
    </source>
</reference>
<keyword evidence="4" id="KW-1185">Reference proteome</keyword>
<dbReference type="PROSITE" id="PS51724">
    <property type="entry name" value="SPOR"/>
    <property type="match status" value="1"/>
</dbReference>
<keyword evidence="3" id="KW-0132">Cell division</keyword>
<dbReference type="InterPro" id="IPR007730">
    <property type="entry name" value="SPOR-like_dom"/>
</dbReference>
<comment type="caution">
    <text evidence="3">The sequence shown here is derived from an EMBL/GenBank/DDBJ whole genome shotgun (WGS) entry which is preliminary data.</text>
</comment>
<dbReference type="EMBL" id="JACIEI010000002">
    <property type="protein sequence ID" value="MBB3993313.1"/>
    <property type="molecule type" value="Genomic_DNA"/>
</dbReference>
<evidence type="ECO:0000259" key="2">
    <source>
        <dbReference type="PROSITE" id="PS51724"/>
    </source>
</evidence>
<evidence type="ECO:0000256" key="1">
    <source>
        <dbReference type="SAM" id="SignalP"/>
    </source>
</evidence>
<dbReference type="InterPro" id="IPR036680">
    <property type="entry name" value="SPOR-like_sf"/>
</dbReference>
<feature type="signal peptide" evidence="1">
    <location>
        <begin position="1"/>
        <end position="20"/>
    </location>
</feature>
<keyword evidence="3" id="KW-0131">Cell cycle</keyword>
<dbReference type="Proteomes" id="UP000530268">
    <property type="component" value="Unassembled WGS sequence"/>
</dbReference>
<sequence length="448" mass="48315">MKLTKLIALAFILGSVSAGALSAQSSLDRTPAEFPPSSYKGKQYVDSKGCVFIRAGIDGNVSWIARVTRKRTGVCGFRPTFAGKVTPAPEPVQTAAVEQITIPAAVAPKPKPRRVAAAAPRSKPKVVRQVARRSAPIVEKTVQYAPREMRTLPVAPRSNSACPNASAVGSQYLRPGKFAVRCGPQDGAIVGSRISSAPVPRATTALYGQQRQVAVAPQPIRVSQNRRVVPKHVAVNRVNTNNVKVPRGYKSVWTDGRLNPKRAEQSLAGHKSMSMVWTSTVPRRLINQANGRDVTASVPLVYPYTDYAQQVRELGQVTIVQRNGQTLKRIVRSVTGVVAPEPRQARVKTVQRTATYSSRSTPQATTTRAQPKAVAADGYVQVGRFSTAEQAQNLAKQVQRMGIPVRVGIYDSKGQANRLVIAGPFGGQNDMNRALSRLRSAGHNAVAR</sequence>
<feature type="domain" description="SPOR" evidence="2">
    <location>
        <begin position="372"/>
        <end position="448"/>
    </location>
</feature>
<dbReference type="Pfam" id="PF05036">
    <property type="entry name" value="SPOR"/>
    <property type="match status" value="1"/>
</dbReference>